<feature type="transmembrane region" description="Helical" evidence="6">
    <location>
        <begin position="375"/>
        <end position="397"/>
    </location>
</feature>
<comment type="subcellular location">
    <subcellularLocation>
        <location evidence="1">Membrane</location>
        <topology evidence="1">Multi-pass membrane protein</topology>
    </subcellularLocation>
</comment>
<dbReference type="InterPro" id="IPR020846">
    <property type="entry name" value="MFS_dom"/>
</dbReference>
<feature type="transmembrane region" description="Helical" evidence="6">
    <location>
        <begin position="148"/>
        <end position="170"/>
    </location>
</feature>
<proteinExistence type="predicted"/>
<dbReference type="PANTHER" id="PTHR23505">
    <property type="entry name" value="SPINSTER"/>
    <property type="match status" value="1"/>
</dbReference>
<dbReference type="Proteomes" id="UP000469159">
    <property type="component" value="Unassembled WGS sequence"/>
</dbReference>
<dbReference type="EMBL" id="WTYK01000001">
    <property type="protein sequence ID" value="MXP40491.1"/>
    <property type="molecule type" value="Genomic_DNA"/>
</dbReference>
<feature type="transmembrane region" description="Helical" evidence="6">
    <location>
        <begin position="436"/>
        <end position="456"/>
    </location>
</feature>
<evidence type="ECO:0000256" key="6">
    <source>
        <dbReference type="SAM" id="Phobius"/>
    </source>
</evidence>
<dbReference type="Pfam" id="PF07690">
    <property type="entry name" value="MFS_1"/>
    <property type="match status" value="1"/>
</dbReference>
<gene>
    <name evidence="8" type="ORF">GRI75_02370</name>
</gene>
<dbReference type="RefSeq" id="WP_160745317.1">
    <property type="nucleotide sequence ID" value="NZ_WTYK01000001.1"/>
</dbReference>
<dbReference type="InterPro" id="IPR036259">
    <property type="entry name" value="MFS_trans_sf"/>
</dbReference>
<feature type="transmembrane region" description="Helical" evidence="6">
    <location>
        <begin position="468"/>
        <end position="489"/>
    </location>
</feature>
<keyword evidence="3 6" id="KW-0812">Transmembrane</keyword>
<keyword evidence="4 6" id="KW-1133">Transmembrane helix</keyword>
<dbReference type="InterPro" id="IPR044770">
    <property type="entry name" value="MFS_spinster-like"/>
</dbReference>
<feature type="transmembrane region" description="Helical" evidence="6">
    <location>
        <begin position="332"/>
        <end position="355"/>
    </location>
</feature>
<dbReference type="PANTHER" id="PTHR23505:SF79">
    <property type="entry name" value="PROTEIN SPINSTER"/>
    <property type="match status" value="1"/>
</dbReference>
<feature type="transmembrane region" description="Helical" evidence="6">
    <location>
        <begin position="19"/>
        <end position="36"/>
    </location>
</feature>
<dbReference type="GO" id="GO:0022857">
    <property type="term" value="F:transmembrane transporter activity"/>
    <property type="evidence" value="ECO:0007669"/>
    <property type="project" value="InterPro"/>
</dbReference>
<evidence type="ECO:0000256" key="4">
    <source>
        <dbReference type="ARBA" id="ARBA00022989"/>
    </source>
</evidence>
<keyword evidence="9" id="KW-1185">Reference proteome</keyword>
<feature type="transmembrane region" description="Helical" evidence="6">
    <location>
        <begin position="409"/>
        <end position="430"/>
    </location>
</feature>
<feature type="transmembrane region" description="Helical" evidence="6">
    <location>
        <begin position="302"/>
        <end position="320"/>
    </location>
</feature>
<evidence type="ECO:0000313" key="8">
    <source>
        <dbReference type="EMBL" id="MXP40491.1"/>
    </source>
</evidence>
<dbReference type="AlphaFoldDB" id="A0A6I4UNG6"/>
<feature type="transmembrane region" description="Helical" evidence="6">
    <location>
        <begin position="57"/>
        <end position="78"/>
    </location>
</feature>
<evidence type="ECO:0000259" key="7">
    <source>
        <dbReference type="PROSITE" id="PS50850"/>
    </source>
</evidence>
<keyword evidence="5 6" id="KW-0472">Membrane</keyword>
<protein>
    <submittedName>
        <fullName evidence="8">MFS transporter</fullName>
    </submittedName>
</protein>
<name>A0A6I4UNG6_9SPHN</name>
<dbReference type="SUPFAM" id="SSF103473">
    <property type="entry name" value="MFS general substrate transporter"/>
    <property type="match status" value="1"/>
</dbReference>
<dbReference type="OrthoDB" id="7400989at2"/>
<feature type="domain" description="Major facilitator superfamily (MFS) profile" evidence="7">
    <location>
        <begin position="23"/>
        <end position="530"/>
    </location>
</feature>
<accession>A0A6I4UNG6</accession>
<evidence type="ECO:0000256" key="1">
    <source>
        <dbReference type="ARBA" id="ARBA00004141"/>
    </source>
</evidence>
<sequence length="544" mass="58398">MATAAADEPTIPRTTVSRAGWYALFLVSCAQALSLLDRQILSILAPSISADLGIGDAEIGLLYGTVFALFYALFSLPLGRLVDGWVRTKLLGICLAAWSFFAGLSAFASGFTLLAIARLGVGIGEGATQPAANSIIFDEFPRERRGTAMAAMGIAVALGLGLSMTLGGVVAQWWDTRYAAGGAPLGFSGWQFAFLVAATPGFPLAWLIYRMREPRRGAFDKVAAAQVEEHPFRASAAVLGAVTPGTNWFMLWHRKAGARQWTANLVALGLILAFCWGMIALTQAFSPRPPLEVLGGTLDPHVLQWFVVGFGLFVVFNLFQSFKLTDLPTYKVVLSPSLLLLMVVGGLQTAINYGVMGFTPSFLVREYGLSMAETGLQFGLLAAALGIVGPMVAGPLTDWLTTKLGARGRVWLILFALGISPLFGIWTYSAESPGSFYLRFIAYSLILTLWLPPLYAQLLELVLPRMRGITFATYTIIMTLLGLGMGPYFVGIVSDRNGGDLGAAIISINVVVPLLLVCIAVVLWRVNRDEASVEERARAAGEPI</sequence>
<feature type="transmembrane region" description="Helical" evidence="6">
    <location>
        <begin position="501"/>
        <end position="524"/>
    </location>
</feature>
<feature type="transmembrane region" description="Helical" evidence="6">
    <location>
        <begin position="90"/>
        <end position="116"/>
    </location>
</feature>
<keyword evidence="2" id="KW-0813">Transport</keyword>
<evidence type="ECO:0000256" key="5">
    <source>
        <dbReference type="ARBA" id="ARBA00023136"/>
    </source>
</evidence>
<evidence type="ECO:0000256" key="2">
    <source>
        <dbReference type="ARBA" id="ARBA00022448"/>
    </source>
</evidence>
<feature type="transmembrane region" description="Helical" evidence="6">
    <location>
        <begin position="261"/>
        <end position="282"/>
    </location>
</feature>
<evidence type="ECO:0000313" key="9">
    <source>
        <dbReference type="Proteomes" id="UP000469159"/>
    </source>
</evidence>
<dbReference type="Gene3D" id="1.20.1250.20">
    <property type="entry name" value="MFS general substrate transporter like domains"/>
    <property type="match status" value="2"/>
</dbReference>
<dbReference type="PROSITE" id="PS50850">
    <property type="entry name" value="MFS"/>
    <property type="match status" value="1"/>
</dbReference>
<dbReference type="GO" id="GO:0016020">
    <property type="term" value="C:membrane"/>
    <property type="evidence" value="ECO:0007669"/>
    <property type="project" value="UniProtKB-SubCell"/>
</dbReference>
<feature type="transmembrane region" description="Helical" evidence="6">
    <location>
        <begin position="190"/>
        <end position="209"/>
    </location>
</feature>
<evidence type="ECO:0000256" key="3">
    <source>
        <dbReference type="ARBA" id="ARBA00022692"/>
    </source>
</evidence>
<dbReference type="InterPro" id="IPR011701">
    <property type="entry name" value="MFS"/>
</dbReference>
<reference evidence="8 9" key="1">
    <citation type="submission" date="2019-12" db="EMBL/GenBank/DDBJ databases">
        <title>Genomic-based taxomic classification of the family Erythrobacteraceae.</title>
        <authorList>
            <person name="Xu L."/>
        </authorList>
    </citation>
    <scope>NUCLEOTIDE SEQUENCE [LARGE SCALE GENOMIC DNA]</scope>
    <source>
        <strain evidence="8 9">MCCC 1K02066</strain>
    </source>
</reference>
<organism evidence="8 9">
    <name type="scientific">Croceibacterium soli</name>
    <dbReference type="NCBI Taxonomy" id="1739690"/>
    <lineage>
        <taxon>Bacteria</taxon>
        <taxon>Pseudomonadati</taxon>
        <taxon>Pseudomonadota</taxon>
        <taxon>Alphaproteobacteria</taxon>
        <taxon>Sphingomonadales</taxon>
        <taxon>Erythrobacteraceae</taxon>
        <taxon>Croceibacterium</taxon>
    </lineage>
</organism>
<comment type="caution">
    <text evidence="8">The sequence shown here is derived from an EMBL/GenBank/DDBJ whole genome shotgun (WGS) entry which is preliminary data.</text>
</comment>